<accession>A0AAD5LL54</accession>
<feature type="domain" description="Beta-adaptin appendage C-terminal subdomain" evidence="3">
    <location>
        <begin position="280"/>
        <end position="384"/>
    </location>
</feature>
<sequence length="393" mass="44659">MTSSMMRPGNFRHDMNGPRVVEITMSEYLRSKRSILKKIRRRLVIVGVIISLTAVVALALGIVIQAYHGRVNKFWREAIGLALCFIYFVYAGATLVHSFHGFYLDGHWNSMLNDGNRLIMHLRLYGLCGVITWVLALWLGYATLASFGLVDIRQIVSSSVNIVYLITLVLVCIHLCITPSLLRTIHRKTSQADEYFGAEFMDGVKRSQHRRTNRRVPDEDVGSEDDDGNADEHERYGHDNSDGGEDGIYLEEIIDSRSAGSTVTDPDQLPFASPVFLLDPNRRLEAPEFWRLWKATDTTGSFSCLFRNQPRRKDVEAHLQALGFHVVSADVQDNVLQLCFFACQLGTDVVFLCEFVLIFSRRFFQATFKCSDRETASDFVARFNLQDLLIVDE</sequence>
<dbReference type="Pfam" id="PF09066">
    <property type="entry name" value="B2-adapt-app_C"/>
    <property type="match status" value="1"/>
</dbReference>
<evidence type="ECO:0000259" key="3">
    <source>
        <dbReference type="Pfam" id="PF09066"/>
    </source>
</evidence>
<evidence type="ECO:0000313" key="4">
    <source>
        <dbReference type="EMBL" id="KAJ0405056.1"/>
    </source>
</evidence>
<evidence type="ECO:0000256" key="1">
    <source>
        <dbReference type="SAM" id="MobiDB-lite"/>
    </source>
</evidence>
<dbReference type="GO" id="GO:0030131">
    <property type="term" value="C:clathrin adaptor complex"/>
    <property type="evidence" value="ECO:0007669"/>
    <property type="project" value="InterPro"/>
</dbReference>
<dbReference type="GO" id="GO:0016192">
    <property type="term" value="P:vesicle-mediated transport"/>
    <property type="evidence" value="ECO:0007669"/>
    <property type="project" value="InterPro"/>
</dbReference>
<feature type="compositionally biased region" description="Acidic residues" evidence="1">
    <location>
        <begin position="219"/>
        <end position="229"/>
    </location>
</feature>
<gene>
    <name evidence="4" type="ORF">P43SY_001200</name>
</gene>
<dbReference type="InterPro" id="IPR012295">
    <property type="entry name" value="TBP_dom_sf"/>
</dbReference>
<proteinExistence type="predicted"/>
<organism evidence="4 5">
    <name type="scientific">Pythium insidiosum</name>
    <name type="common">Pythiosis disease agent</name>
    <dbReference type="NCBI Taxonomy" id="114742"/>
    <lineage>
        <taxon>Eukaryota</taxon>
        <taxon>Sar</taxon>
        <taxon>Stramenopiles</taxon>
        <taxon>Oomycota</taxon>
        <taxon>Peronosporomycetes</taxon>
        <taxon>Pythiales</taxon>
        <taxon>Pythiaceae</taxon>
        <taxon>Pythium</taxon>
    </lineage>
</organism>
<keyword evidence="2" id="KW-0472">Membrane</keyword>
<protein>
    <recommendedName>
        <fullName evidence="3">Beta-adaptin appendage C-terminal subdomain domain-containing protein</fullName>
    </recommendedName>
</protein>
<reference evidence="4" key="1">
    <citation type="submission" date="2021-12" db="EMBL/GenBank/DDBJ databases">
        <title>Prjna785345.</title>
        <authorList>
            <person name="Rujirawat T."/>
            <person name="Krajaejun T."/>
        </authorList>
    </citation>
    <scope>NUCLEOTIDE SEQUENCE</scope>
    <source>
        <strain evidence="4">Pi057C3</strain>
    </source>
</reference>
<feature type="compositionally biased region" description="Basic and acidic residues" evidence="1">
    <location>
        <begin position="230"/>
        <end position="241"/>
    </location>
</feature>
<feature type="region of interest" description="Disordered" evidence="1">
    <location>
        <begin position="207"/>
        <end position="245"/>
    </location>
</feature>
<dbReference type="AlphaFoldDB" id="A0AAD5LL54"/>
<keyword evidence="2" id="KW-1133">Transmembrane helix</keyword>
<dbReference type="EMBL" id="JAKCXM010000051">
    <property type="protein sequence ID" value="KAJ0405056.1"/>
    <property type="molecule type" value="Genomic_DNA"/>
</dbReference>
<keyword evidence="5" id="KW-1185">Reference proteome</keyword>
<feature type="transmembrane region" description="Helical" evidence="2">
    <location>
        <begin position="43"/>
        <end position="67"/>
    </location>
</feature>
<feature type="transmembrane region" description="Helical" evidence="2">
    <location>
        <begin position="124"/>
        <end position="150"/>
    </location>
</feature>
<dbReference type="InterPro" id="IPR015151">
    <property type="entry name" value="B-adaptin_app_sub_C"/>
</dbReference>
<feature type="transmembrane region" description="Helical" evidence="2">
    <location>
        <begin position="79"/>
        <end position="103"/>
    </location>
</feature>
<evidence type="ECO:0000256" key="2">
    <source>
        <dbReference type="SAM" id="Phobius"/>
    </source>
</evidence>
<dbReference type="Proteomes" id="UP001209570">
    <property type="component" value="Unassembled WGS sequence"/>
</dbReference>
<keyword evidence="2" id="KW-0812">Transmembrane</keyword>
<name>A0AAD5LL54_PYTIN</name>
<dbReference type="GO" id="GO:0006886">
    <property type="term" value="P:intracellular protein transport"/>
    <property type="evidence" value="ECO:0007669"/>
    <property type="project" value="InterPro"/>
</dbReference>
<evidence type="ECO:0000313" key="5">
    <source>
        <dbReference type="Proteomes" id="UP001209570"/>
    </source>
</evidence>
<comment type="caution">
    <text evidence="4">The sequence shown here is derived from an EMBL/GenBank/DDBJ whole genome shotgun (WGS) entry which is preliminary data.</text>
</comment>
<feature type="transmembrane region" description="Helical" evidence="2">
    <location>
        <begin position="162"/>
        <end position="182"/>
    </location>
</feature>
<dbReference type="Gene3D" id="3.30.310.10">
    <property type="entry name" value="TATA-Binding Protein"/>
    <property type="match status" value="1"/>
</dbReference>